<proteinExistence type="predicted"/>
<dbReference type="EMBL" id="JANBUJ010000414">
    <property type="protein sequence ID" value="KAJ2772165.1"/>
    <property type="molecule type" value="Genomic_DNA"/>
</dbReference>
<sequence>MLPSPLRELEDRGQNAKLAEHEMQALRRAVWRRRSWNLLGLAAGAGMGLILTRRTVPLLKRGLMVVVSSAFAGSLGSQFALVHSMRELTDAQKYPGITALIREMLQSHGADPRLVDRVAASKIPRRPDAGLPAPQQPQQPQRQQQPGYEAAAVGARDAVYNDSPQVEFGNPALEQEVQQSQFEFGNPGLQPAADAAGGASPHSTWDYTRKSAPLQESAWDRLRRQSVLKEAGDAHADRQQESPWDSLTRFEGFRDTDSSSASDDSSRLSDEPQRPAAGDSSRRSGGPSLAA</sequence>
<name>A0ACC1K2D1_9FUNG</name>
<dbReference type="Proteomes" id="UP001140234">
    <property type="component" value="Unassembled WGS sequence"/>
</dbReference>
<protein>
    <submittedName>
        <fullName evidence="1">Uncharacterized protein</fullName>
    </submittedName>
</protein>
<keyword evidence="2" id="KW-1185">Reference proteome</keyword>
<organism evidence="1 2">
    <name type="scientific">Coemansia nantahalensis</name>
    <dbReference type="NCBI Taxonomy" id="2789366"/>
    <lineage>
        <taxon>Eukaryota</taxon>
        <taxon>Fungi</taxon>
        <taxon>Fungi incertae sedis</taxon>
        <taxon>Zoopagomycota</taxon>
        <taxon>Kickxellomycotina</taxon>
        <taxon>Kickxellomycetes</taxon>
        <taxon>Kickxellales</taxon>
        <taxon>Kickxellaceae</taxon>
        <taxon>Coemansia</taxon>
    </lineage>
</organism>
<comment type="caution">
    <text evidence="1">The sequence shown here is derived from an EMBL/GenBank/DDBJ whole genome shotgun (WGS) entry which is preliminary data.</text>
</comment>
<gene>
    <name evidence="1" type="ORF">IWQ57_001881</name>
</gene>
<evidence type="ECO:0000313" key="2">
    <source>
        <dbReference type="Proteomes" id="UP001140234"/>
    </source>
</evidence>
<evidence type="ECO:0000313" key="1">
    <source>
        <dbReference type="EMBL" id="KAJ2772165.1"/>
    </source>
</evidence>
<accession>A0ACC1K2D1</accession>
<reference evidence="1" key="1">
    <citation type="submission" date="2022-07" db="EMBL/GenBank/DDBJ databases">
        <title>Phylogenomic reconstructions and comparative analyses of Kickxellomycotina fungi.</title>
        <authorList>
            <person name="Reynolds N.K."/>
            <person name="Stajich J.E."/>
            <person name="Barry K."/>
            <person name="Grigoriev I.V."/>
            <person name="Crous P."/>
            <person name="Smith M.E."/>
        </authorList>
    </citation>
    <scope>NUCLEOTIDE SEQUENCE</scope>
    <source>
        <strain evidence="1">CBS 109366</strain>
    </source>
</reference>